<comment type="catalytic activity">
    <reaction evidence="15">
        <text>sarcosine + O2 + H2O = formaldehyde + glycine + H2O2</text>
        <dbReference type="Rhea" id="RHEA:13313"/>
        <dbReference type="ChEBI" id="CHEBI:15377"/>
        <dbReference type="ChEBI" id="CHEBI:15379"/>
        <dbReference type="ChEBI" id="CHEBI:16240"/>
        <dbReference type="ChEBI" id="CHEBI:16842"/>
        <dbReference type="ChEBI" id="CHEBI:57305"/>
        <dbReference type="ChEBI" id="CHEBI:57433"/>
    </reaction>
</comment>
<evidence type="ECO:0000256" key="6">
    <source>
        <dbReference type="ARBA" id="ARBA00022643"/>
    </source>
</evidence>
<dbReference type="GO" id="GO:0008115">
    <property type="term" value="F:sarcosine oxidase activity"/>
    <property type="evidence" value="ECO:0007669"/>
    <property type="project" value="InterPro"/>
</dbReference>
<reference evidence="18" key="1">
    <citation type="submission" date="2018-05" db="EMBL/GenBank/DDBJ databases">
        <authorList>
            <person name="Lanie J.A."/>
            <person name="Ng W.-L."/>
            <person name="Kazmierczak K.M."/>
            <person name="Andrzejewski T.M."/>
            <person name="Davidsen T.M."/>
            <person name="Wayne K.J."/>
            <person name="Tettelin H."/>
            <person name="Glass J.I."/>
            <person name="Rusch D."/>
            <person name="Podicherti R."/>
            <person name="Tsui H.-C.T."/>
            <person name="Winkler M.E."/>
        </authorList>
    </citation>
    <scope>NUCLEOTIDE SEQUENCE</scope>
</reference>
<dbReference type="GO" id="GO:0046653">
    <property type="term" value="P:tetrahydrofolate metabolic process"/>
    <property type="evidence" value="ECO:0007669"/>
    <property type="project" value="InterPro"/>
</dbReference>
<dbReference type="Gene3D" id="3.30.9.10">
    <property type="entry name" value="D-Amino Acid Oxidase, subunit A, domain 2"/>
    <property type="match status" value="1"/>
</dbReference>
<protein>
    <recommendedName>
        <fullName evidence="12">Sarcosine oxidase subunit beta</fullName>
        <ecNumber evidence="11">1.5.3.24</ecNumber>
    </recommendedName>
    <alternativeName>
        <fullName evidence="13">Sarcosine oxidase (5,10-methylenetetrahydrofolate-forming) subunit beta</fullName>
    </alternativeName>
    <alternativeName>
        <fullName evidence="14">Tetrameric sarcosine oxidase subunit beta</fullName>
    </alternativeName>
</protein>
<accession>A0A381WPV2</accession>
<dbReference type="GO" id="GO:0000166">
    <property type="term" value="F:nucleotide binding"/>
    <property type="evidence" value="ECO:0007669"/>
    <property type="project" value="UniProtKB-KW"/>
</dbReference>
<keyword evidence="4" id="KW-0963">Cytoplasm</keyword>
<comment type="similarity">
    <text evidence="10">Belongs to the SoxB family.</text>
</comment>
<evidence type="ECO:0000256" key="9">
    <source>
        <dbReference type="ARBA" id="ARBA00023002"/>
    </source>
</evidence>
<evidence type="ECO:0000256" key="16">
    <source>
        <dbReference type="ARBA" id="ARBA00048917"/>
    </source>
</evidence>
<dbReference type="InterPro" id="IPR006278">
    <property type="entry name" value="SoxB"/>
</dbReference>
<sequence>MSRYSAWSVFWNGLIGQKGWDRVWRDPEPKAEYDVVIVGAGLHGLATAYYLAKNHGVNKVAVLEKGWLGGGNAGRNTTIIRSNYMMPGNRQFYEHSLKLWENLSHELNFNVMFSQRAHISLFHSPNARDAAARRYNTMRLTGSDGELWDLDTLKRNVPHLNYGPNARFPIFGAAVQPRAGTARHDAVAWGYARGADRYGVDIIQNCEVTGVERSGSQITGLQTSRGLIRCKKVGFAVAGNTSRLWRMAELGRLPIESHKLQACISEPLKPLLDQVVVFGVGGAHFYISQSDKGGMVFGGDIDWYKSYAQRGNLPIVQDVAECATSILPCLGRVRLLRHWAGVTDMSMDGSAFICKTPLDNLFLNAGWNYGGFKASPASGWFFADLIANDRPDPVIANLDLQRFARGWNIDERGAGPDPKLHG</sequence>
<dbReference type="PANTHER" id="PTHR13847:SF287">
    <property type="entry name" value="FAD-DEPENDENT OXIDOREDUCTASE DOMAIN-CONTAINING PROTEIN 1"/>
    <property type="match status" value="1"/>
</dbReference>
<evidence type="ECO:0000256" key="4">
    <source>
        <dbReference type="ARBA" id="ARBA00022490"/>
    </source>
</evidence>
<comment type="subcellular location">
    <subcellularLocation>
        <location evidence="3">Cytoplasm</location>
    </subcellularLocation>
</comment>
<evidence type="ECO:0000259" key="17">
    <source>
        <dbReference type="PROSITE" id="PS50206"/>
    </source>
</evidence>
<feature type="domain" description="Rhodanese" evidence="17">
    <location>
        <begin position="35"/>
        <end position="79"/>
    </location>
</feature>
<evidence type="ECO:0000256" key="12">
    <source>
        <dbReference type="ARBA" id="ARBA00044150"/>
    </source>
</evidence>
<dbReference type="Gene3D" id="3.50.50.60">
    <property type="entry name" value="FAD/NAD(P)-binding domain"/>
    <property type="match status" value="1"/>
</dbReference>
<evidence type="ECO:0000256" key="13">
    <source>
        <dbReference type="ARBA" id="ARBA00044216"/>
    </source>
</evidence>
<dbReference type="NCBIfam" id="TIGR01373">
    <property type="entry name" value="soxB"/>
    <property type="match status" value="1"/>
</dbReference>
<keyword evidence="9" id="KW-0560">Oxidoreductase</keyword>
<evidence type="ECO:0000256" key="7">
    <source>
        <dbReference type="ARBA" id="ARBA00022741"/>
    </source>
</evidence>
<comment type="cofactor">
    <cofactor evidence="1">
        <name>FMN</name>
        <dbReference type="ChEBI" id="CHEBI:58210"/>
    </cofactor>
</comment>
<comment type="catalytic activity">
    <reaction evidence="16">
        <text>sarcosine + (6S)-5,6,7,8-tetrahydrofolate + O2 = (6R)-5,10-methylene-5,6,7,8-tetrahydrofolate + glycine + H2O2</text>
        <dbReference type="Rhea" id="RHEA:70455"/>
        <dbReference type="ChEBI" id="CHEBI:15379"/>
        <dbReference type="ChEBI" id="CHEBI:15636"/>
        <dbReference type="ChEBI" id="CHEBI:16240"/>
        <dbReference type="ChEBI" id="CHEBI:57305"/>
        <dbReference type="ChEBI" id="CHEBI:57433"/>
        <dbReference type="ChEBI" id="CHEBI:57453"/>
        <dbReference type="EC" id="1.5.3.24"/>
    </reaction>
</comment>
<dbReference type="EMBL" id="UINC01012497">
    <property type="protein sequence ID" value="SVA54549.1"/>
    <property type="molecule type" value="Genomic_DNA"/>
</dbReference>
<keyword evidence="5" id="KW-0285">Flavoprotein</keyword>
<dbReference type="InterPro" id="IPR001763">
    <property type="entry name" value="Rhodanese-like_dom"/>
</dbReference>
<evidence type="ECO:0000313" key="18">
    <source>
        <dbReference type="EMBL" id="SVA54549.1"/>
    </source>
</evidence>
<evidence type="ECO:0000256" key="1">
    <source>
        <dbReference type="ARBA" id="ARBA00001917"/>
    </source>
</evidence>
<dbReference type="PANTHER" id="PTHR13847">
    <property type="entry name" value="SARCOSINE DEHYDROGENASE-RELATED"/>
    <property type="match status" value="1"/>
</dbReference>
<evidence type="ECO:0000256" key="14">
    <source>
        <dbReference type="ARBA" id="ARBA00044295"/>
    </source>
</evidence>
<dbReference type="AlphaFoldDB" id="A0A381WPV2"/>
<evidence type="ECO:0000256" key="10">
    <source>
        <dbReference type="ARBA" id="ARBA00043973"/>
    </source>
</evidence>
<keyword evidence="7" id="KW-0547">Nucleotide-binding</keyword>
<comment type="cofactor">
    <cofactor evidence="2">
        <name>FAD</name>
        <dbReference type="ChEBI" id="CHEBI:57692"/>
    </cofactor>
</comment>
<evidence type="ECO:0000256" key="2">
    <source>
        <dbReference type="ARBA" id="ARBA00001974"/>
    </source>
</evidence>
<keyword evidence="8" id="KW-0274">FAD</keyword>
<organism evidence="18">
    <name type="scientific">marine metagenome</name>
    <dbReference type="NCBI Taxonomy" id="408172"/>
    <lineage>
        <taxon>unclassified sequences</taxon>
        <taxon>metagenomes</taxon>
        <taxon>ecological metagenomes</taxon>
    </lineage>
</organism>
<dbReference type="SUPFAM" id="SSF54373">
    <property type="entry name" value="FAD-linked reductases, C-terminal domain"/>
    <property type="match status" value="1"/>
</dbReference>
<evidence type="ECO:0000256" key="5">
    <source>
        <dbReference type="ARBA" id="ARBA00022630"/>
    </source>
</evidence>
<dbReference type="PROSITE" id="PS50206">
    <property type="entry name" value="RHODANESE_3"/>
    <property type="match status" value="1"/>
</dbReference>
<name>A0A381WPV2_9ZZZZ</name>
<gene>
    <name evidence="18" type="ORF">METZ01_LOCUS107403</name>
</gene>
<dbReference type="Pfam" id="PF01266">
    <property type="entry name" value="DAO"/>
    <property type="match status" value="1"/>
</dbReference>
<evidence type="ECO:0000256" key="15">
    <source>
        <dbReference type="ARBA" id="ARBA00047316"/>
    </source>
</evidence>
<keyword evidence="6" id="KW-0288">FMN</keyword>
<proteinExistence type="inferred from homology"/>
<dbReference type="InterPro" id="IPR006076">
    <property type="entry name" value="FAD-dep_OxRdtase"/>
</dbReference>
<dbReference type="EC" id="1.5.3.24" evidence="11"/>
<dbReference type="InterPro" id="IPR036188">
    <property type="entry name" value="FAD/NAD-bd_sf"/>
</dbReference>
<dbReference type="GO" id="GO:0005737">
    <property type="term" value="C:cytoplasm"/>
    <property type="evidence" value="ECO:0007669"/>
    <property type="project" value="UniProtKB-SubCell"/>
</dbReference>
<evidence type="ECO:0000256" key="11">
    <source>
        <dbReference type="ARBA" id="ARBA00044044"/>
    </source>
</evidence>
<evidence type="ECO:0000256" key="3">
    <source>
        <dbReference type="ARBA" id="ARBA00004496"/>
    </source>
</evidence>
<evidence type="ECO:0000256" key="8">
    <source>
        <dbReference type="ARBA" id="ARBA00022827"/>
    </source>
</evidence>
<dbReference type="SUPFAM" id="SSF51905">
    <property type="entry name" value="FAD/NAD(P)-binding domain"/>
    <property type="match status" value="1"/>
</dbReference>